<protein>
    <recommendedName>
        <fullName evidence="4">Translation initiation factor IF-2</fullName>
    </recommendedName>
</protein>
<organism evidence="2 3">
    <name type="scientific">Lentzea kristufekii</name>
    <dbReference type="NCBI Taxonomy" id="3095430"/>
    <lineage>
        <taxon>Bacteria</taxon>
        <taxon>Bacillati</taxon>
        <taxon>Actinomycetota</taxon>
        <taxon>Actinomycetes</taxon>
        <taxon>Pseudonocardiales</taxon>
        <taxon>Pseudonocardiaceae</taxon>
        <taxon>Lentzea</taxon>
    </lineage>
</organism>
<reference evidence="2 3" key="2">
    <citation type="submission" date="2023-11" db="EMBL/GenBank/DDBJ databases">
        <authorList>
            <person name="Lara A.C."/>
            <person name="Chronakova A."/>
        </authorList>
    </citation>
    <scope>NUCLEOTIDE SEQUENCE [LARGE SCALE GENOMIC DNA]</scope>
    <source>
        <strain evidence="2 3">BCCO 10_0798</strain>
    </source>
</reference>
<feature type="compositionally biased region" description="Low complexity" evidence="1">
    <location>
        <begin position="89"/>
        <end position="104"/>
    </location>
</feature>
<evidence type="ECO:0000313" key="3">
    <source>
        <dbReference type="Proteomes" id="UP001271792"/>
    </source>
</evidence>
<evidence type="ECO:0000256" key="1">
    <source>
        <dbReference type="SAM" id="MobiDB-lite"/>
    </source>
</evidence>
<dbReference type="Proteomes" id="UP001271792">
    <property type="component" value="Unassembled WGS sequence"/>
</dbReference>
<comment type="caution">
    <text evidence="2">The sequence shown here is derived from an EMBL/GenBank/DDBJ whole genome shotgun (WGS) entry which is preliminary data.</text>
</comment>
<evidence type="ECO:0000313" key="2">
    <source>
        <dbReference type="EMBL" id="MDX8055672.1"/>
    </source>
</evidence>
<gene>
    <name evidence="2" type="ORF">SK571_40385</name>
</gene>
<dbReference type="RefSeq" id="WP_319989396.1">
    <property type="nucleotide sequence ID" value="NZ_JAXAVV010000031.1"/>
</dbReference>
<name>A0ABU4U546_9PSEU</name>
<evidence type="ECO:0008006" key="4">
    <source>
        <dbReference type="Google" id="ProtNLM"/>
    </source>
</evidence>
<reference evidence="2 3" key="1">
    <citation type="submission" date="2023-11" db="EMBL/GenBank/DDBJ databases">
        <title>Lentzea sokolovensis, sp. nov., Lentzea kristufkii, sp. nov., and Lentzea miocenensis, sp. nov., rare actinobacteria from Sokolov Coal Basin, Miocene lacustrine sediment, Czech Republic.</title>
        <authorList>
            <person name="Lara A."/>
            <person name="Kotroba L."/>
            <person name="Nouioui I."/>
            <person name="Neumann-Schaal M."/>
            <person name="Mast Y."/>
            <person name="Chronakova A."/>
        </authorList>
    </citation>
    <scope>NUCLEOTIDE SEQUENCE [LARGE SCALE GENOMIC DNA]</scope>
    <source>
        <strain evidence="2 3">BCCO 10_0798</strain>
    </source>
</reference>
<accession>A0ABU4U546</accession>
<sequence length="319" mass="32818">MATEHQNTGVAAERSDEPASQALAAAPSRPWYGRLHRSTAAIGLGTTLATVAGMVITFCGPEAGEAVLESPAEVADGWFLAAPSLQDRSSTSETPPSTATAMAPSPEPLANKGPIAAASPLLVGPRPAQLPTTIGPKPATPAKTAPVPPPAKPAPATYSATAGPACGGSTQFIRYGEYQDGNKGWINHGGGCGSGFVSVPMSGNAQREDPRAYTLWNFTTGPVASGSCAVSVYVPNGDLVAVGGDPTYYRVFERFGGAMIGSFQVRQVAQRGQWLRVGAYRITGGRLSIQMINTGVNWNSQGATWAHHAAAAVRADCTA</sequence>
<feature type="region of interest" description="Disordered" evidence="1">
    <location>
        <begin position="85"/>
        <end position="158"/>
    </location>
</feature>
<feature type="region of interest" description="Disordered" evidence="1">
    <location>
        <begin position="1"/>
        <end position="22"/>
    </location>
</feature>
<dbReference type="EMBL" id="JAXAVV010000031">
    <property type="protein sequence ID" value="MDX8055672.1"/>
    <property type="molecule type" value="Genomic_DNA"/>
</dbReference>
<keyword evidence="3" id="KW-1185">Reference proteome</keyword>
<feature type="compositionally biased region" description="Low complexity" evidence="1">
    <location>
        <begin position="131"/>
        <end position="145"/>
    </location>
</feature>
<proteinExistence type="predicted"/>